<dbReference type="InterPro" id="IPR052066">
    <property type="entry name" value="Glycosphingolipid_Hydrolases"/>
</dbReference>
<dbReference type="Proteomes" id="UP001169764">
    <property type="component" value="Unassembled WGS sequence"/>
</dbReference>
<keyword evidence="2" id="KW-0378">Hydrolase</keyword>
<evidence type="ECO:0000259" key="5">
    <source>
        <dbReference type="Pfam" id="PF18564"/>
    </source>
</evidence>
<evidence type="ECO:0000256" key="2">
    <source>
        <dbReference type="ARBA" id="ARBA00022801"/>
    </source>
</evidence>
<dbReference type="Gene3D" id="3.20.20.80">
    <property type="entry name" value="Glycosidases"/>
    <property type="match status" value="2"/>
</dbReference>
<dbReference type="RefSeq" id="WP_303542140.1">
    <property type="nucleotide sequence ID" value="NZ_JAUOTP010000004.1"/>
</dbReference>
<keyword evidence="3" id="KW-0326">Glycosidase</keyword>
<protein>
    <submittedName>
        <fullName evidence="6">Cellulase family glycosylhydrolase</fullName>
    </submittedName>
</protein>
<gene>
    <name evidence="6" type="ORF">Q4F19_09975</name>
</gene>
<dbReference type="InterPro" id="IPR001547">
    <property type="entry name" value="Glyco_hydro_5"/>
</dbReference>
<dbReference type="Pfam" id="PF18564">
    <property type="entry name" value="Glyco_hydro_5_C"/>
    <property type="match status" value="1"/>
</dbReference>
<dbReference type="InterPro" id="IPR013780">
    <property type="entry name" value="Glyco_hydro_b"/>
</dbReference>
<feature type="domain" description="Glycoside hydrolase family 5 C-terminal" evidence="5">
    <location>
        <begin position="572"/>
        <end position="654"/>
    </location>
</feature>
<evidence type="ECO:0000256" key="3">
    <source>
        <dbReference type="ARBA" id="ARBA00023295"/>
    </source>
</evidence>
<dbReference type="InterPro" id="IPR017853">
    <property type="entry name" value="GH"/>
</dbReference>
<evidence type="ECO:0000259" key="4">
    <source>
        <dbReference type="Pfam" id="PF00150"/>
    </source>
</evidence>
<reference evidence="6" key="1">
    <citation type="submission" date="2023-07" db="EMBL/GenBank/DDBJ databases">
        <authorList>
            <person name="Kim M."/>
        </authorList>
    </citation>
    <scope>NUCLEOTIDE SEQUENCE</scope>
    <source>
        <strain evidence="6">BIUV-7</strain>
    </source>
</reference>
<dbReference type="InterPro" id="IPR041036">
    <property type="entry name" value="GH5_C"/>
</dbReference>
<feature type="domain" description="Glycoside hydrolase family 5" evidence="4">
    <location>
        <begin position="69"/>
        <end position="128"/>
    </location>
</feature>
<dbReference type="Pfam" id="PF00150">
    <property type="entry name" value="Cellulase"/>
    <property type="match status" value="1"/>
</dbReference>
<evidence type="ECO:0000313" key="7">
    <source>
        <dbReference type="Proteomes" id="UP001169764"/>
    </source>
</evidence>
<dbReference type="Gene3D" id="2.60.40.1180">
    <property type="entry name" value="Golgi alpha-mannosidase II"/>
    <property type="match status" value="1"/>
</dbReference>
<comment type="caution">
    <text evidence="6">The sequence shown here is derived from an EMBL/GenBank/DDBJ whole genome shotgun (WGS) entry which is preliminary data.</text>
</comment>
<dbReference type="PANTHER" id="PTHR31308:SF5">
    <property type="entry name" value="ERGOSTERYL-BETA-GLUCOSIDASE"/>
    <property type="match status" value="1"/>
</dbReference>
<sequence>MAHDRLTIVGDTFRDTAGRSVILRGVNLGGDCKLPYPDGGTNIPTDFADHREVSFIGRPFPIEEADEHLGRLSHWGFNVVRLVTTWEAVEHAGPGLYDEAYLDFLAEICRRAAKYGLYVMIDFHQDVWSRMTGGSGAPGWTFEAVGLDFTKFHAADASHVMQNLYDYERGGWQDAYPQMSWGGNHRLPPTNIMWTFFWTGRLFTPDYTIDGVNVQDFLQSHYLGAMDQVARKVAGIENVLGFDTLNEPVTGWITRRMTYRHVAPTLENALRPRLGLAMSALDCLLAARGIPVAVPLVVRDPQTGALSAPADKIVNANRISIWRDGLDCPFEAAGAYRLDGDRVAEVTDDFFQRRGGRELNAEEDAYSPLFHKVADITRAHQPAWGVFAEIEPYAAVSGEGFPAEMPERSVNASHWYDYSTLYTKRFQPEAAYDFATGETSYGRNALKQIYCEQLGRIAGHARGFGPAGAPTLIGEFGIPYDLDHGAAFAAWAAGNHGDELWAEHVAALSLMYEAMDQLQLHSTQWNYTASNRNDLMIGDGWNQEDLSIFSRDQQTDPADPDSGGRAIAGFCRPFVRRTAGRLIEMTFDIDRLIFTAEIGDLDEGNGPDFAELYVPHVHFGAAPAIEVEGADWRYARSTQLLTLAYPSAAIVRITIRAE</sequence>
<name>A0ABT8Y8P9_9SPHN</name>
<proteinExistence type="inferred from homology"/>
<comment type="similarity">
    <text evidence="1">Belongs to the glycosyl hydrolase 5 (cellulase A) family.</text>
</comment>
<dbReference type="PANTHER" id="PTHR31308">
    <property type="match status" value="1"/>
</dbReference>
<dbReference type="SUPFAM" id="SSF51445">
    <property type="entry name" value="(Trans)glycosidases"/>
    <property type="match status" value="1"/>
</dbReference>
<keyword evidence="7" id="KW-1185">Reference proteome</keyword>
<organism evidence="6 7">
    <name type="scientific">Sphingomonas natans</name>
    <dbReference type="NCBI Taxonomy" id="3063330"/>
    <lineage>
        <taxon>Bacteria</taxon>
        <taxon>Pseudomonadati</taxon>
        <taxon>Pseudomonadota</taxon>
        <taxon>Alphaproteobacteria</taxon>
        <taxon>Sphingomonadales</taxon>
        <taxon>Sphingomonadaceae</taxon>
        <taxon>Sphingomonas</taxon>
    </lineage>
</organism>
<evidence type="ECO:0000313" key="6">
    <source>
        <dbReference type="EMBL" id="MDO6414706.1"/>
    </source>
</evidence>
<dbReference type="EMBL" id="JAUOTP010000004">
    <property type="protein sequence ID" value="MDO6414706.1"/>
    <property type="molecule type" value="Genomic_DNA"/>
</dbReference>
<accession>A0ABT8Y8P9</accession>
<evidence type="ECO:0000256" key="1">
    <source>
        <dbReference type="ARBA" id="ARBA00005641"/>
    </source>
</evidence>